<dbReference type="PROSITE" id="PS00108">
    <property type="entry name" value="PROTEIN_KINASE_ST"/>
    <property type="match status" value="1"/>
</dbReference>
<evidence type="ECO:0000256" key="4">
    <source>
        <dbReference type="ARBA" id="ARBA00022777"/>
    </source>
</evidence>
<dbReference type="PROSITE" id="PS50011">
    <property type="entry name" value="PROTEIN_KINASE_DOM"/>
    <property type="match status" value="1"/>
</dbReference>
<keyword evidence="5 7" id="KW-0067">ATP-binding</keyword>
<keyword evidence="9" id="KW-0812">Transmembrane</keyword>
<evidence type="ECO:0000256" key="3">
    <source>
        <dbReference type="ARBA" id="ARBA00022741"/>
    </source>
</evidence>
<dbReference type="InterPro" id="IPR008271">
    <property type="entry name" value="Ser/Thr_kinase_AS"/>
</dbReference>
<feature type="region of interest" description="Disordered" evidence="8">
    <location>
        <begin position="1122"/>
        <end position="1159"/>
    </location>
</feature>
<dbReference type="EMBL" id="LR877148">
    <property type="protein sequence ID" value="CAD2215239.1"/>
    <property type="molecule type" value="Genomic_DNA"/>
</dbReference>
<dbReference type="PROSITE" id="PS00107">
    <property type="entry name" value="PROTEIN_KINASE_ATP"/>
    <property type="match status" value="1"/>
</dbReference>
<dbReference type="PROSITE" id="PS50112">
    <property type="entry name" value="PAS"/>
    <property type="match status" value="1"/>
</dbReference>
<feature type="compositionally biased region" description="Basic residues" evidence="8">
    <location>
        <begin position="113"/>
        <end position="128"/>
    </location>
</feature>
<dbReference type="InterPro" id="IPR011009">
    <property type="entry name" value="Kinase-like_dom_sf"/>
</dbReference>
<feature type="domain" description="Response regulatory" evidence="11">
    <location>
        <begin position="635"/>
        <end position="759"/>
    </location>
</feature>
<dbReference type="GO" id="GO:0004674">
    <property type="term" value="F:protein serine/threonine kinase activity"/>
    <property type="evidence" value="ECO:0007669"/>
    <property type="project" value="UniProtKB-KW"/>
</dbReference>
<keyword evidence="2" id="KW-0808">Transferase</keyword>
<feature type="compositionally biased region" description="Basic residues" evidence="8">
    <location>
        <begin position="59"/>
        <end position="69"/>
    </location>
</feature>
<dbReference type="Gene3D" id="1.10.510.10">
    <property type="entry name" value="Transferase(Phosphotransferase) domain 1"/>
    <property type="match status" value="1"/>
</dbReference>
<evidence type="ECO:0000256" key="8">
    <source>
        <dbReference type="SAM" id="MobiDB-lite"/>
    </source>
</evidence>
<name>A0A7G2C6N1_9TRYP</name>
<protein>
    <submittedName>
        <fullName evidence="13">PAS fold/Protein kinase domain/Protein tyrosine kinase/Kinase-like, putative</fullName>
    </submittedName>
</protein>
<feature type="compositionally biased region" description="Acidic residues" evidence="8">
    <location>
        <begin position="1135"/>
        <end position="1148"/>
    </location>
</feature>
<dbReference type="InterPro" id="IPR013767">
    <property type="entry name" value="PAS_fold"/>
</dbReference>
<feature type="region of interest" description="Disordered" evidence="8">
    <location>
        <begin position="441"/>
        <end position="486"/>
    </location>
</feature>
<dbReference type="SMART" id="SM00220">
    <property type="entry name" value="S_TKc"/>
    <property type="match status" value="1"/>
</dbReference>
<dbReference type="SUPFAM" id="SSF55785">
    <property type="entry name" value="PYP-like sensor domain (PAS domain)"/>
    <property type="match status" value="1"/>
</dbReference>
<evidence type="ECO:0000256" key="1">
    <source>
        <dbReference type="ARBA" id="ARBA00022527"/>
    </source>
</evidence>
<dbReference type="InterPro" id="IPR001789">
    <property type="entry name" value="Sig_transdc_resp-reg_receiver"/>
</dbReference>
<feature type="binding site" evidence="7">
    <location>
        <position position="816"/>
    </location>
    <ligand>
        <name>ATP</name>
        <dbReference type="ChEBI" id="CHEBI:30616"/>
    </ligand>
</feature>
<dbReference type="InterPro" id="IPR017441">
    <property type="entry name" value="Protein_kinase_ATP_BS"/>
</dbReference>
<evidence type="ECO:0000256" key="2">
    <source>
        <dbReference type="ARBA" id="ARBA00022679"/>
    </source>
</evidence>
<reference evidence="13 14" key="1">
    <citation type="submission" date="2020-08" db="EMBL/GenBank/DDBJ databases">
        <authorList>
            <person name="Newling K."/>
            <person name="Davey J."/>
            <person name="Forrester S."/>
        </authorList>
    </citation>
    <scope>NUCLEOTIDE SEQUENCE [LARGE SCALE GENOMIC DNA]</scope>
    <source>
        <strain evidence="14">Crithidia deanei Carvalho (ATCC PRA-265)</strain>
    </source>
</reference>
<feature type="region of interest" description="Disordered" evidence="8">
    <location>
        <begin position="59"/>
        <end position="89"/>
    </location>
</feature>
<feature type="compositionally biased region" description="Polar residues" evidence="8">
    <location>
        <begin position="525"/>
        <end position="536"/>
    </location>
</feature>
<gene>
    <name evidence="13" type="ORF">ADEAN_000269400</name>
</gene>
<evidence type="ECO:0000259" key="11">
    <source>
        <dbReference type="PROSITE" id="PS50110"/>
    </source>
</evidence>
<dbReference type="PROSITE" id="PS50110">
    <property type="entry name" value="RESPONSE_REGULATORY"/>
    <property type="match status" value="1"/>
</dbReference>
<dbReference type="CDD" id="cd00130">
    <property type="entry name" value="PAS"/>
    <property type="match status" value="1"/>
</dbReference>
<feature type="domain" description="Protein kinase" evidence="10">
    <location>
        <begin position="787"/>
        <end position="1049"/>
    </location>
</feature>
<evidence type="ECO:0000259" key="10">
    <source>
        <dbReference type="PROSITE" id="PS50011"/>
    </source>
</evidence>
<dbReference type="VEuPathDB" id="TriTrypDB:ADEAN_000269400"/>
<feature type="compositionally biased region" description="Polar residues" evidence="8">
    <location>
        <begin position="442"/>
        <end position="486"/>
    </location>
</feature>
<dbReference type="Proteomes" id="UP000515908">
    <property type="component" value="Chromosome 04"/>
</dbReference>
<keyword evidence="1" id="KW-0723">Serine/threonine-protein kinase</keyword>
<evidence type="ECO:0000259" key="12">
    <source>
        <dbReference type="PROSITE" id="PS50112"/>
    </source>
</evidence>
<dbReference type="Pfam" id="PF00069">
    <property type="entry name" value="Pkinase"/>
    <property type="match status" value="1"/>
</dbReference>
<dbReference type="Gene3D" id="3.30.450.20">
    <property type="entry name" value="PAS domain"/>
    <property type="match status" value="1"/>
</dbReference>
<organism evidence="13 14">
    <name type="scientific">Angomonas deanei</name>
    <dbReference type="NCBI Taxonomy" id="59799"/>
    <lineage>
        <taxon>Eukaryota</taxon>
        <taxon>Discoba</taxon>
        <taxon>Euglenozoa</taxon>
        <taxon>Kinetoplastea</taxon>
        <taxon>Metakinetoplastina</taxon>
        <taxon>Trypanosomatida</taxon>
        <taxon>Trypanosomatidae</taxon>
        <taxon>Strigomonadinae</taxon>
        <taxon>Angomonas</taxon>
    </lineage>
</organism>
<accession>A0A7G2C6N1</accession>
<dbReference type="AlphaFoldDB" id="A0A7G2C6N1"/>
<evidence type="ECO:0000256" key="9">
    <source>
        <dbReference type="SAM" id="Phobius"/>
    </source>
</evidence>
<keyword evidence="4 13" id="KW-0418">Kinase</keyword>
<dbReference type="GO" id="GO:0005524">
    <property type="term" value="F:ATP binding"/>
    <property type="evidence" value="ECO:0007669"/>
    <property type="project" value="UniProtKB-UniRule"/>
</dbReference>
<dbReference type="FunFam" id="1.10.510.10:FF:000805">
    <property type="entry name" value="Mitogen activated kinase-like protein"/>
    <property type="match status" value="1"/>
</dbReference>
<dbReference type="SUPFAM" id="SSF56112">
    <property type="entry name" value="Protein kinase-like (PK-like)"/>
    <property type="match status" value="1"/>
</dbReference>
<feature type="region of interest" description="Disordered" evidence="8">
    <location>
        <begin position="1081"/>
        <end position="1105"/>
    </location>
</feature>
<evidence type="ECO:0000256" key="6">
    <source>
        <dbReference type="PROSITE-ProRule" id="PRU00169"/>
    </source>
</evidence>
<feature type="domain" description="PAS" evidence="12">
    <location>
        <begin position="170"/>
        <end position="226"/>
    </location>
</feature>
<evidence type="ECO:0000256" key="7">
    <source>
        <dbReference type="PROSITE-ProRule" id="PRU10141"/>
    </source>
</evidence>
<dbReference type="GO" id="GO:0006355">
    <property type="term" value="P:regulation of DNA-templated transcription"/>
    <property type="evidence" value="ECO:0007669"/>
    <property type="project" value="InterPro"/>
</dbReference>
<keyword evidence="6" id="KW-0597">Phosphoprotein</keyword>
<dbReference type="PANTHER" id="PTHR11584:SF369">
    <property type="entry name" value="MITOGEN-ACTIVATED PROTEIN KINASE KINASE KINASE 19-RELATED"/>
    <property type="match status" value="1"/>
</dbReference>
<proteinExistence type="predicted"/>
<dbReference type="NCBIfam" id="TIGR00229">
    <property type="entry name" value="sensory_box"/>
    <property type="match status" value="1"/>
</dbReference>
<keyword evidence="3 7" id="KW-0547">Nucleotide-binding</keyword>
<dbReference type="InterPro" id="IPR035965">
    <property type="entry name" value="PAS-like_dom_sf"/>
</dbReference>
<evidence type="ECO:0000313" key="13">
    <source>
        <dbReference type="EMBL" id="CAD2215239.1"/>
    </source>
</evidence>
<feature type="compositionally biased region" description="Polar residues" evidence="8">
    <location>
        <begin position="1149"/>
        <end position="1159"/>
    </location>
</feature>
<dbReference type="InterPro" id="IPR000719">
    <property type="entry name" value="Prot_kinase_dom"/>
</dbReference>
<feature type="region of interest" description="Disordered" evidence="8">
    <location>
        <begin position="516"/>
        <end position="536"/>
    </location>
</feature>
<dbReference type="Pfam" id="PF00989">
    <property type="entry name" value="PAS"/>
    <property type="match status" value="1"/>
</dbReference>
<feature type="modified residue" description="4-aspartylphosphate" evidence="6">
    <location>
        <position position="686"/>
    </location>
</feature>
<sequence length="1159" mass="129192">MVQVARINRLHVEVVTSRQTLEEMKFFIAISPAYNFIQSIVPENYQQELRQVVLRHALRQRRGERKGRSSKGSAAAGTKGSSSHKRLTRCNTLNSTAVGTIVTASGGNEGSSKRKSRSSKRSSRHHTYKTTSTHRSGRGIISPDGEIIFSGSRNLYRFPIYSLLVSGTIIISVVVDGTIIRWNPIAQSVTGYAPYQVVGQSLFDLMADHEQRATLQSIFKVATTYAGKWDQYMQEGLARQYVLSFHQSTNLCQVGLALSVIPCVTQQSSEVLLLVGHEAKYRAASSYAADVSKWLQESLQPQLANFQQRMDILEKNKWEVTPEDAVRLHAHINVCSSMVERFISFSQLNMDSVGESWRPVHLPQVISQFSIEAMQIAQRSGNSFLCNISEVSPKGEIFLDVQQVTAILRLLLHFSFFAGKNGKPVRAELRVTAVEADEATLLVTSPTQPNENAETQSACMPDGSPTSESSQAKTAPITSNRTTVNLSPSSLRRIRFEMRDNGETIDRYVRKEKLEAEEKHDSNEHSGSATPNNLSCTDRGEIAAEETASQATQSSPLLPSHVGAELDQIGDIAGAMGGEVYGYTRPQIDYNIVRVELPLLSVPGSDKTPLLDDGDKDLNNNSKTSNIIAGNGNFSVIVADNNPVEQHQVCQMLWARQHAVVPLASFKELMRKLEESKTSADILLLDPLQLDIEPEDYENLQGDDPFDDIRSASMRSVLVVMSSDFSDWRVQKLLDRNAVIELPKVGSGALMHIAMQEAERMAGEMREEESRIERIRRTFLDPADNHHEIVKPIGKGSFGEVYEVRNTLTGGKMAMKRMQIQDGAMADEVVQEILAMTSLHHENIIHYFFCEKESDQVIRLYMELATGGSLKDKIKQHEGVPLPFESIVQHVTDLCRGLSYVHSQHYVHGDLKTANLLLDFKGRIKIGDFGTTKLLKPGMQLYVMTGTPQYMAPEVIAADAESKQGYDFKADIWSVGCMVMEMATGRPPFAHIEETQGLGIMKYLSHLTTTPDLSPLFDINPLVFEFVRSCLDVDPNNRPNAQELLHFGLLQGAVTSTRAERMVKRAEVLYKLNKYAVMREEDADENSQDGSSDDDHNSDYSDYNNEDLLAFIGENEAGWEDTQRDGLYFSSSDGSYEEQTESEGDETDFFNSSTSDREA</sequence>
<keyword evidence="9" id="KW-0472">Membrane</keyword>
<dbReference type="GO" id="GO:0000160">
    <property type="term" value="P:phosphorelay signal transduction system"/>
    <property type="evidence" value="ECO:0007669"/>
    <property type="project" value="InterPro"/>
</dbReference>
<keyword evidence="14" id="KW-1185">Reference proteome</keyword>
<evidence type="ECO:0000313" key="14">
    <source>
        <dbReference type="Proteomes" id="UP000515908"/>
    </source>
</evidence>
<feature type="transmembrane region" description="Helical" evidence="9">
    <location>
        <begin position="160"/>
        <end position="182"/>
    </location>
</feature>
<dbReference type="PANTHER" id="PTHR11584">
    <property type="entry name" value="SERINE/THREONINE PROTEIN KINASE"/>
    <property type="match status" value="1"/>
</dbReference>
<evidence type="ECO:0000256" key="5">
    <source>
        <dbReference type="ARBA" id="ARBA00022840"/>
    </source>
</evidence>
<keyword evidence="9" id="KW-1133">Transmembrane helix</keyword>
<feature type="compositionally biased region" description="Low complexity" evidence="8">
    <location>
        <begin position="70"/>
        <end position="81"/>
    </location>
</feature>
<dbReference type="InterPro" id="IPR000014">
    <property type="entry name" value="PAS"/>
</dbReference>
<feature type="region of interest" description="Disordered" evidence="8">
    <location>
        <begin position="101"/>
        <end position="138"/>
    </location>
</feature>